<name>A0A368GYG9_ANCCA</name>
<dbReference type="OrthoDB" id="5843787at2759"/>
<evidence type="ECO:0000313" key="1">
    <source>
        <dbReference type="EMBL" id="RCN48055.1"/>
    </source>
</evidence>
<reference evidence="1 2" key="1">
    <citation type="submission" date="2014-10" db="EMBL/GenBank/DDBJ databases">
        <title>Draft genome of the hookworm Ancylostoma caninum.</title>
        <authorList>
            <person name="Mitreva M."/>
        </authorList>
    </citation>
    <scope>NUCLEOTIDE SEQUENCE [LARGE SCALE GENOMIC DNA]</scope>
    <source>
        <strain evidence="1 2">Baltimore</strain>
    </source>
</reference>
<evidence type="ECO:0000313" key="2">
    <source>
        <dbReference type="Proteomes" id="UP000252519"/>
    </source>
</evidence>
<organism evidence="1 2">
    <name type="scientific">Ancylostoma caninum</name>
    <name type="common">Dog hookworm</name>
    <dbReference type="NCBI Taxonomy" id="29170"/>
    <lineage>
        <taxon>Eukaryota</taxon>
        <taxon>Metazoa</taxon>
        <taxon>Ecdysozoa</taxon>
        <taxon>Nematoda</taxon>
        <taxon>Chromadorea</taxon>
        <taxon>Rhabditida</taxon>
        <taxon>Rhabditina</taxon>
        <taxon>Rhabditomorpha</taxon>
        <taxon>Strongyloidea</taxon>
        <taxon>Ancylostomatidae</taxon>
        <taxon>Ancylostomatinae</taxon>
        <taxon>Ancylostoma</taxon>
    </lineage>
</organism>
<protein>
    <submittedName>
        <fullName evidence="1">Uncharacterized protein</fullName>
    </submittedName>
</protein>
<keyword evidence="2" id="KW-1185">Reference proteome</keyword>
<dbReference type="AlphaFoldDB" id="A0A368GYG9"/>
<comment type="caution">
    <text evidence="1">The sequence shown here is derived from an EMBL/GenBank/DDBJ whole genome shotgun (WGS) entry which is preliminary data.</text>
</comment>
<gene>
    <name evidence="1" type="ORF">ANCCAN_05881</name>
</gene>
<sequence>MSSKEHRNYTWERSWSPALRLAGTLLSFFGIKSFICKCHLPEQFCAVGHAQNAFIFATGPYNALDTCSTDNEFCMH</sequence>
<proteinExistence type="predicted"/>
<dbReference type="EMBL" id="JOJR01000052">
    <property type="protein sequence ID" value="RCN48055.1"/>
    <property type="molecule type" value="Genomic_DNA"/>
</dbReference>
<accession>A0A368GYG9</accession>
<dbReference type="Proteomes" id="UP000252519">
    <property type="component" value="Unassembled WGS sequence"/>
</dbReference>